<evidence type="ECO:0000313" key="3">
    <source>
        <dbReference type="Proteomes" id="UP000436006"/>
    </source>
</evidence>
<comment type="caution">
    <text evidence="2">The sequence shown here is derived from an EMBL/GenBank/DDBJ whole genome shotgun (WGS) entry which is preliminary data.</text>
</comment>
<dbReference type="EMBL" id="WPIN01000004">
    <property type="protein sequence ID" value="MVM30723.1"/>
    <property type="molecule type" value="Genomic_DNA"/>
</dbReference>
<dbReference type="RefSeq" id="WP_157584970.1">
    <property type="nucleotide sequence ID" value="NZ_WPIN01000004.1"/>
</dbReference>
<dbReference type="Proteomes" id="UP000436006">
    <property type="component" value="Unassembled WGS sequence"/>
</dbReference>
<sequence length="472" mass="51814">MNIRFPSARCTLSTSKYISQRSYLGLLTYLLLIVPLQACRIQSTDDVQPTLTTGKAADQYTGNVATTWAALQLKLTKTTAGFTPPVASRAFGYAGITMYEAVVPGISNRKSLVGQLQGLISLPQAESGKEYNWALSANASQAQILRSLFPTTSEANKVSLDSLEAVLLTAFKGTDEAVTQRSVDFGKKIADAVFEWSKTDGGDAGYTRNFPTNYTVPTGAGLWQPTENGQKIPMQPYWGRNRTFVKANSDLPTPKPLAYSTDVKSAIFNQYLDVYNKGKNLTQTEKEISLWWSDNPGESFTPPGHSYSIACIAAIATRADLAKAAETFARTGISVADAFILCWRCKFTYNNLRPYTYVRLTINPTWIPFWPDPPFPGFSSDHATQSSSAATVLTALYGENFAFTDDSNVGRPDDLLRHISFKVRSFTSFAASAQESADSRFYSNIHTRQDNETGLAEGKKIGANVNALAWER</sequence>
<dbReference type="InterPro" id="IPR000326">
    <property type="entry name" value="PAP2/HPO"/>
</dbReference>
<organism evidence="2 3">
    <name type="scientific">Spirosoma arboris</name>
    <dbReference type="NCBI Taxonomy" id="2682092"/>
    <lineage>
        <taxon>Bacteria</taxon>
        <taxon>Pseudomonadati</taxon>
        <taxon>Bacteroidota</taxon>
        <taxon>Cytophagia</taxon>
        <taxon>Cytophagales</taxon>
        <taxon>Cytophagaceae</taxon>
        <taxon>Spirosoma</taxon>
    </lineage>
</organism>
<evidence type="ECO:0000259" key="1">
    <source>
        <dbReference type="Pfam" id="PF01569"/>
    </source>
</evidence>
<gene>
    <name evidence="2" type="ORF">GO755_11830</name>
</gene>
<dbReference type="SUPFAM" id="SSF48317">
    <property type="entry name" value="Acid phosphatase/Vanadium-dependent haloperoxidase"/>
    <property type="match status" value="1"/>
</dbReference>
<dbReference type="InterPro" id="IPR052559">
    <property type="entry name" value="V-haloperoxidase"/>
</dbReference>
<proteinExistence type="predicted"/>
<evidence type="ECO:0000313" key="2">
    <source>
        <dbReference type="EMBL" id="MVM30723.1"/>
    </source>
</evidence>
<protein>
    <submittedName>
        <fullName evidence="2">Phosphatase PAP2 family protein</fullName>
    </submittedName>
</protein>
<accession>A0A7K1SA56</accession>
<reference evidence="2 3" key="1">
    <citation type="submission" date="2019-12" db="EMBL/GenBank/DDBJ databases">
        <title>Spirosoma sp. HMF4905 genome sequencing and assembly.</title>
        <authorList>
            <person name="Kang H."/>
            <person name="Cha I."/>
            <person name="Kim H."/>
            <person name="Joh K."/>
        </authorList>
    </citation>
    <scope>NUCLEOTIDE SEQUENCE [LARGE SCALE GENOMIC DNA]</scope>
    <source>
        <strain evidence="2 3">HMF4905</strain>
    </source>
</reference>
<keyword evidence="3" id="KW-1185">Reference proteome</keyword>
<dbReference type="CDD" id="cd03398">
    <property type="entry name" value="PAP2_haloperoxidase"/>
    <property type="match status" value="1"/>
</dbReference>
<dbReference type="InterPro" id="IPR036938">
    <property type="entry name" value="PAP2/HPO_sf"/>
</dbReference>
<dbReference type="Gene3D" id="1.10.606.20">
    <property type="match status" value="1"/>
</dbReference>
<dbReference type="AlphaFoldDB" id="A0A7K1SA56"/>
<dbReference type="PANTHER" id="PTHR34599">
    <property type="entry name" value="PEROXIDASE-RELATED"/>
    <property type="match status" value="1"/>
</dbReference>
<feature type="domain" description="Phosphatidic acid phosphatase type 2/haloperoxidase" evidence="1">
    <location>
        <begin position="340"/>
        <end position="456"/>
    </location>
</feature>
<dbReference type="Pfam" id="PF01569">
    <property type="entry name" value="PAP2"/>
    <property type="match status" value="1"/>
</dbReference>
<name>A0A7K1SA56_9BACT</name>
<dbReference type="PANTHER" id="PTHR34599:SF1">
    <property type="entry name" value="PHOSPHATIDIC ACID PHOSPHATASE TYPE 2_HALOPEROXIDASE DOMAIN-CONTAINING PROTEIN"/>
    <property type="match status" value="1"/>
</dbReference>